<dbReference type="AlphaFoldDB" id="A0A223EJE5"/>
<evidence type="ECO:0000256" key="5">
    <source>
        <dbReference type="ARBA" id="ARBA00023136"/>
    </source>
</evidence>
<dbReference type="Gene3D" id="1.20.1250.20">
    <property type="entry name" value="MFS general substrate transporter like domains"/>
    <property type="match status" value="2"/>
</dbReference>
<dbReference type="Pfam" id="PF06779">
    <property type="entry name" value="MFS_4"/>
    <property type="match status" value="1"/>
</dbReference>
<dbReference type="InterPro" id="IPR010645">
    <property type="entry name" value="MFS_4"/>
</dbReference>
<evidence type="ECO:0000256" key="6">
    <source>
        <dbReference type="SAM" id="Phobius"/>
    </source>
</evidence>
<organism evidence="8 9">
    <name type="scientific">Peribacillus simplex NBRC 15720 = DSM 1321</name>
    <dbReference type="NCBI Taxonomy" id="1349754"/>
    <lineage>
        <taxon>Bacteria</taxon>
        <taxon>Bacillati</taxon>
        <taxon>Bacillota</taxon>
        <taxon>Bacilli</taxon>
        <taxon>Bacillales</taxon>
        <taxon>Bacillaceae</taxon>
        <taxon>Peribacillus</taxon>
    </lineage>
</organism>
<keyword evidence="5 6" id="KW-0472">Membrane</keyword>
<feature type="transmembrane region" description="Helical" evidence="6">
    <location>
        <begin position="87"/>
        <end position="107"/>
    </location>
</feature>
<comment type="subcellular location">
    <subcellularLocation>
        <location evidence="1">Cell membrane</location>
        <topology evidence="1">Multi-pass membrane protein</topology>
    </subcellularLocation>
</comment>
<evidence type="ECO:0000313" key="9">
    <source>
        <dbReference type="Proteomes" id="UP000214618"/>
    </source>
</evidence>
<reference evidence="8 9" key="1">
    <citation type="submission" date="2016-10" db="EMBL/GenBank/DDBJ databases">
        <title>The whole genome sequencing and assembly of Bacillus simplex DSM 1321 strain.</title>
        <authorList>
            <person name="Park M.-K."/>
            <person name="Lee Y.-J."/>
            <person name="Yi H."/>
            <person name="Bahn Y.-S."/>
            <person name="Kim J.F."/>
            <person name="Lee D.-W."/>
        </authorList>
    </citation>
    <scope>NUCLEOTIDE SEQUENCE [LARGE SCALE GENOMIC DNA]</scope>
    <source>
        <strain evidence="8 9">DSM 1321</strain>
    </source>
</reference>
<dbReference type="GO" id="GO:0022857">
    <property type="term" value="F:transmembrane transporter activity"/>
    <property type="evidence" value="ECO:0007669"/>
    <property type="project" value="InterPro"/>
</dbReference>
<dbReference type="InterPro" id="IPR020846">
    <property type="entry name" value="MFS_dom"/>
</dbReference>
<feature type="transmembrane region" description="Helical" evidence="6">
    <location>
        <begin position="283"/>
        <end position="303"/>
    </location>
</feature>
<dbReference type="GO" id="GO:0005886">
    <property type="term" value="C:plasma membrane"/>
    <property type="evidence" value="ECO:0007669"/>
    <property type="project" value="UniProtKB-SubCell"/>
</dbReference>
<evidence type="ECO:0000256" key="1">
    <source>
        <dbReference type="ARBA" id="ARBA00004651"/>
    </source>
</evidence>
<feature type="transmembrane region" description="Helical" evidence="6">
    <location>
        <begin position="343"/>
        <end position="365"/>
    </location>
</feature>
<accession>A0A223EJE5</accession>
<evidence type="ECO:0000256" key="4">
    <source>
        <dbReference type="ARBA" id="ARBA00022989"/>
    </source>
</evidence>
<name>A0A223EJE5_9BACI</name>
<dbReference type="PROSITE" id="PS50850">
    <property type="entry name" value="MFS"/>
    <property type="match status" value="1"/>
</dbReference>
<gene>
    <name evidence="8" type="ORF">BS1321_16435</name>
</gene>
<dbReference type="SUPFAM" id="SSF103473">
    <property type="entry name" value="MFS general substrate transporter"/>
    <property type="match status" value="1"/>
</dbReference>
<feature type="transmembrane region" description="Helical" evidence="6">
    <location>
        <begin position="371"/>
        <end position="389"/>
    </location>
</feature>
<feature type="transmembrane region" description="Helical" evidence="6">
    <location>
        <begin position="59"/>
        <end position="80"/>
    </location>
</feature>
<feature type="transmembrane region" description="Helical" evidence="6">
    <location>
        <begin position="309"/>
        <end position="331"/>
    </location>
</feature>
<dbReference type="PANTHER" id="PTHR23537:SF1">
    <property type="entry name" value="SUGAR TRANSPORTER"/>
    <property type="match status" value="1"/>
</dbReference>
<protein>
    <submittedName>
        <fullName evidence="8">MFS transporter</fullName>
    </submittedName>
</protein>
<proteinExistence type="predicted"/>
<feature type="transmembrane region" description="Helical" evidence="6">
    <location>
        <begin position="257"/>
        <end position="276"/>
    </location>
</feature>
<keyword evidence="2" id="KW-0813">Transport</keyword>
<dbReference type="EMBL" id="CP017704">
    <property type="protein sequence ID" value="ASS95361.1"/>
    <property type="molecule type" value="Genomic_DNA"/>
</dbReference>
<evidence type="ECO:0000259" key="7">
    <source>
        <dbReference type="PROSITE" id="PS50850"/>
    </source>
</evidence>
<feature type="transmembrane region" description="Helical" evidence="6">
    <location>
        <begin position="219"/>
        <end position="245"/>
    </location>
</feature>
<dbReference type="PANTHER" id="PTHR23537">
    <property type="match status" value="1"/>
</dbReference>
<dbReference type="InterPro" id="IPR036259">
    <property type="entry name" value="MFS_trans_sf"/>
</dbReference>
<dbReference type="Proteomes" id="UP000214618">
    <property type="component" value="Chromosome"/>
</dbReference>
<keyword evidence="3 6" id="KW-0812">Transmembrane</keyword>
<keyword evidence="4 6" id="KW-1133">Transmembrane helix</keyword>
<dbReference type="CDD" id="cd06180">
    <property type="entry name" value="MFS_YjiJ"/>
    <property type="match status" value="1"/>
</dbReference>
<feature type="transmembrane region" description="Helical" evidence="6">
    <location>
        <begin position="176"/>
        <end position="195"/>
    </location>
</feature>
<sequence>MLNVYNFIGGESLKNQTYLFLIGGIFSLIIAMGIGRFAYTPILPLMQKELSLSNTVAGYIASSNYAGYLLGAILAGAIPFKKYRTILLRISLIISILTTALMGLSYSHLLWNGLRFLSGFASAFVLVLASGIVLDKLATIRKTSWSGIFYGGVGLGIFLSSLMIPSLNHLFRWEGTWIGLAVVSGILAIFVWIWLDETPNVVEKKSKQAMIVKVPPAKWLIWLIIAYGLEGLGYIVTGTFIVSIAEKTTYFHDGATLVWMMVGLAAIPSCLIWSLLAKKWGFIKSLVLAMALQSLGIAMPAFWMSKTSFVISALLFGATFMGITTLATTLGREMNPSDSSRTIGILTAIYAIGQLIGPTLAGVLSSLTHDFNAAFIGAASVVFFGAILLSSGIHFEINPNVHPSNIKKTEEN</sequence>
<feature type="transmembrane region" description="Helical" evidence="6">
    <location>
        <begin position="113"/>
        <end position="134"/>
    </location>
</feature>
<feature type="transmembrane region" description="Helical" evidence="6">
    <location>
        <begin position="18"/>
        <end position="39"/>
    </location>
</feature>
<feature type="domain" description="Major facilitator superfamily (MFS) profile" evidence="7">
    <location>
        <begin position="19"/>
        <end position="402"/>
    </location>
</feature>
<evidence type="ECO:0000313" key="8">
    <source>
        <dbReference type="EMBL" id="ASS95361.1"/>
    </source>
</evidence>
<evidence type="ECO:0000256" key="2">
    <source>
        <dbReference type="ARBA" id="ARBA00022448"/>
    </source>
</evidence>
<feature type="transmembrane region" description="Helical" evidence="6">
    <location>
        <begin position="146"/>
        <end position="164"/>
    </location>
</feature>
<evidence type="ECO:0000256" key="3">
    <source>
        <dbReference type="ARBA" id="ARBA00022692"/>
    </source>
</evidence>